<evidence type="ECO:0000259" key="2">
    <source>
        <dbReference type="SMART" id="SM01292"/>
    </source>
</evidence>
<organism evidence="4 5">
    <name type="scientific">Suhomyces tanzawaensis NRRL Y-17324</name>
    <dbReference type="NCBI Taxonomy" id="984487"/>
    <lineage>
        <taxon>Eukaryota</taxon>
        <taxon>Fungi</taxon>
        <taxon>Dikarya</taxon>
        <taxon>Ascomycota</taxon>
        <taxon>Saccharomycotina</taxon>
        <taxon>Pichiomycetes</taxon>
        <taxon>Debaryomycetaceae</taxon>
        <taxon>Suhomyces</taxon>
    </lineage>
</organism>
<name>A0A1E4SCA8_9ASCO</name>
<evidence type="ECO:0000256" key="1">
    <source>
        <dbReference type="SAM" id="MobiDB-lite"/>
    </source>
</evidence>
<sequence>MQDEHILIDKLEDQIIDHPDASTQHQLHSTSLDETFQNKLNARAEQIKSNQAHESRRTGKDGVNRPAHDPAGGNGSINYQFLINKSHLDYTYRDHEALDQELSEWFTYNDLKVLSIANLRTSYADGTDIGEALSTIESGSIAAANGQLAAALDLLIYYSFGSYAQAFHRSDQLRSIIGNNTDLISKYAYRPLISLLQVFIESITSNETSSKLELGHTSESTYFKVLTLLYFMINVALEIDDDAKADFQLHLEKTDLLSSLLQFLEHWKWNPNNSLRARYLIMTIWKLILLEMGDSNHVKLCDEYLIQKYDIKNKNSGDSATKKLTCSPLDYFAFKEDILDKYPLFDNPTLQSFNFDDFKRTLDEEGIDSNPSNELNLMNELNESSYKKYKEYMALNYYSNSLSNLIESPRTYKSHTVLSQLPAQTVHIATPIPSPTLIASDYMSGGEKIRRSYQVNQAMPFIYPNTEGDLQGLDTNVPLAIKEADRILKDSVYESYSKKRLWEERELFMTQERGYKSEYNQSPDFDTKSSSTKTETSKDELKILRTINRIELFYKKNFIRFNTFIQVLLETIKSNKLDYNLNFPEWELNPETSYLNKNASANFDPETKSKIEFVLMLQLEVINVKEITAKASTGIIFLLLKWFKINHVIKFYYLTSLLFDQQFFTLSLDYLSRSFNNSNLQSTDKDDEITEYEVLINQNKIMNPKIALPKFEFFNNCLNRFPSDFKYKLVNKNIILHLPKIMDDDGISNTYIKEYNENFCFILSNVLNITNKILIPNITQRIFTLNELKPSELYKMIVLNYENEFVTLPILRILKKLVPYQGRKWKSVNMDLISQIYLKTPLTLKDNWLSGKDLESDFNNSYDQEISFRALLQFYNVRNYQKEMEWIGYQVNKDEDIPLLSLGEEEDVYW</sequence>
<dbReference type="Pfam" id="PF11882">
    <property type="entry name" value="DUF3402"/>
    <property type="match status" value="2"/>
</dbReference>
<feature type="domain" description="Far11/STRP C-terminal" evidence="3">
    <location>
        <begin position="478"/>
        <end position="907"/>
    </location>
</feature>
<dbReference type="Pfam" id="PF07923">
    <property type="entry name" value="N1221"/>
    <property type="match status" value="1"/>
</dbReference>
<proteinExistence type="predicted"/>
<reference evidence="5" key="1">
    <citation type="submission" date="2016-05" db="EMBL/GenBank/DDBJ databases">
        <title>Comparative genomics of biotechnologically important yeasts.</title>
        <authorList>
            <consortium name="DOE Joint Genome Institute"/>
            <person name="Riley R."/>
            <person name="Haridas S."/>
            <person name="Wolfe K.H."/>
            <person name="Lopes M.R."/>
            <person name="Hittinger C.T."/>
            <person name="Goker M."/>
            <person name="Salamov A."/>
            <person name="Wisecaver J."/>
            <person name="Long T.M."/>
            <person name="Aerts A.L."/>
            <person name="Barry K."/>
            <person name="Choi C."/>
            <person name="Clum A."/>
            <person name="Coughlan A.Y."/>
            <person name="Deshpande S."/>
            <person name="Douglass A.P."/>
            <person name="Hanson S.J."/>
            <person name="Klenk H.-P."/>
            <person name="Labutti K."/>
            <person name="Lapidus A."/>
            <person name="Lindquist E."/>
            <person name="Lipzen A."/>
            <person name="Meier-Kolthoff J.P."/>
            <person name="Ohm R.A."/>
            <person name="Otillar R.P."/>
            <person name="Pangilinan J."/>
            <person name="Peng Y."/>
            <person name="Rokas A."/>
            <person name="Rosa C.A."/>
            <person name="Scheuner C."/>
            <person name="Sibirny A.A."/>
            <person name="Slot J.C."/>
            <person name="Stielow J.B."/>
            <person name="Sun H."/>
            <person name="Kurtzman C.P."/>
            <person name="Blackwell M."/>
            <person name="Grigoriev I.V."/>
            <person name="Jeffries T.W."/>
        </authorList>
    </citation>
    <scope>NUCLEOTIDE SEQUENCE [LARGE SCALE GENOMIC DNA]</scope>
    <source>
        <strain evidence="5">NRRL Y-17324</strain>
    </source>
</reference>
<dbReference type="Proteomes" id="UP000094285">
    <property type="component" value="Unassembled WGS sequence"/>
</dbReference>
<dbReference type="PANTHER" id="PTHR13239:SF4">
    <property type="entry name" value="AT25231P"/>
    <property type="match status" value="1"/>
</dbReference>
<evidence type="ECO:0000313" key="5">
    <source>
        <dbReference type="Proteomes" id="UP000094285"/>
    </source>
</evidence>
<dbReference type="GeneID" id="30984799"/>
<dbReference type="SMART" id="SM01292">
    <property type="entry name" value="N1221"/>
    <property type="match status" value="1"/>
</dbReference>
<evidence type="ECO:0000313" key="4">
    <source>
        <dbReference type="EMBL" id="ODV77147.1"/>
    </source>
</evidence>
<dbReference type="InterPro" id="IPR012486">
    <property type="entry name" value="Far11/STRP_N"/>
</dbReference>
<dbReference type="GO" id="GO:0007010">
    <property type="term" value="P:cytoskeleton organization"/>
    <property type="evidence" value="ECO:0007669"/>
    <property type="project" value="TreeGrafter"/>
</dbReference>
<dbReference type="OrthoDB" id="18234at2759"/>
<protein>
    <submittedName>
        <fullName evidence="4">Factor arrest protein 11</fullName>
    </submittedName>
</protein>
<dbReference type="InterPro" id="IPR021819">
    <property type="entry name" value="Far11/STRP_C"/>
</dbReference>
<feature type="region of interest" description="Disordered" evidence="1">
    <location>
        <begin position="46"/>
        <end position="74"/>
    </location>
</feature>
<keyword evidence="5" id="KW-1185">Reference proteome</keyword>
<dbReference type="STRING" id="984487.A0A1E4SCA8"/>
<gene>
    <name evidence="4" type="ORF">CANTADRAFT_57124</name>
</gene>
<dbReference type="AlphaFoldDB" id="A0A1E4SCA8"/>
<dbReference type="SMART" id="SM01293">
    <property type="entry name" value="DUF3402"/>
    <property type="match status" value="1"/>
</dbReference>
<feature type="domain" description="Far11/STRP N-terminal" evidence="2">
    <location>
        <begin position="85"/>
        <end position="357"/>
    </location>
</feature>
<accession>A0A1E4SCA8</accession>
<dbReference type="GO" id="GO:0005829">
    <property type="term" value="C:cytosol"/>
    <property type="evidence" value="ECO:0007669"/>
    <property type="project" value="TreeGrafter"/>
</dbReference>
<dbReference type="RefSeq" id="XP_020062269.1">
    <property type="nucleotide sequence ID" value="XM_020210663.1"/>
</dbReference>
<feature type="compositionally biased region" description="Basic and acidic residues" evidence="1">
    <location>
        <begin position="51"/>
        <end position="68"/>
    </location>
</feature>
<dbReference type="InterPro" id="IPR040185">
    <property type="entry name" value="Far11/STRP"/>
</dbReference>
<dbReference type="EMBL" id="KV453916">
    <property type="protein sequence ID" value="ODV77147.1"/>
    <property type="molecule type" value="Genomic_DNA"/>
</dbReference>
<evidence type="ECO:0000259" key="3">
    <source>
        <dbReference type="SMART" id="SM01293"/>
    </source>
</evidence>
<dbReference type="PANTHER" id="PTHR13239">
    <property type="entry name" value="PROTEIN REQUIRED FOR HYPHAL ANASTOMOSIS HAM-2"/>
    <property type="match status" value="1"/>
</dbReference>